<comment type="caution">
    <text evidence="1">The sequence shown here is derived from an EMBL/GenBank/DDBJ whole genome shotgun (WGS) entry which is preliminary data.</text>
</comment>
<dbReference type="AlphaFoldDB" id="A0A3S5CR72"/>
<evidence type="ECO:0000313" key="2">
    <source>
        <dbReference type="Proteomes" id="UP000784294"/>
    </source>
</evidence>
<organism evidence="1 2">
    <name type="scientific">Protopolystoma xenopodis</name>
    <dbReference type="NCBI Taxonomy" id="117903"/>
    <lineage>
        <taxon>Eukaryota</taxon>
        <taxon>Metazoa</taxon>
        <taxon>Spiralia</taxon>
        <taxon>Lophotrochozoa</taxon>
        <taxon>Platyhelminthes</taxon>
        <taxon>Monogenea</taxon>
        <taxon>Polyopisthocotylea</taxon>
        <taxon>Polystomatidea</taxon>
        <taxon>Polystomatidae</taxon>
        <taxon>Protopolystoma</taxon>
    </lineage>
</organism>
<accession>A0A3S5CR72</accession>
<evidence type="ECO:0000313" key="1">
    <source>
        <dbReference type="EMBL" id="VEL29797.1"/>
    </source>
</evidence>
<name>A0A3S5CR72_9PLAT</name>
<gene>
    <name evidence="1" type="ORF">PXEA_LOCUS23237</name>
</gene>
<reference evidence="1" key="1">
    <citation type="submission" date="2018-11" db="EMBL/GenBank/DDBJ databases">
        <authorList>
            <consortium name="Pathogen Informatics"/>
        </authorList>
    </citation>
    <scope>NUCLEOTIDE SEQUENCE</scope>
</reference>
<dbReference type="EMBL" id="CAAALY010106329">
    <property type="protein sequence ID" value="VEL29797.1"/>
    <property type="molecule type" value="Genomic_DNA"/>
</dbReference>
<dbReference type="Proteomes" id="UP000784294">
    <property type="component" value="Unassembled WGS sequence"/>
</dbReference>
<protein>
    <submittedName>
        <fullName evidence="1">Uncharacterized protein</fullName>
    </submittedName>
</protein>
<sequence>MSPIPKARSRLSQSCSCPRGTQIGPELNDMCQLNQIRYPYPQSGPHRHENTGLGDRPLSTGIFYEHLSLGHECIRR</sequence>
<keyword evidence="2" id="KW-1185">Reference proteome</keyword>
<proteinExistence type="predicted"/>